<comment type="caution">
    <text evidence="2">The sequence shown here is derived from an EMBL/GenBank/DDBJ whole genome shotgun (WGS) entry which is preliminary data.</text>
</comment>
<feature type="region of interest" description="Disordered" evidence="1">
    <location>
        <begin position="52"/>
        <end position="76"/>
    </location>
</feature>
<organism evidence="2">
    <name type="scientific">Agrobacterium albertimagni</name>
    <dbReference type="NCBI Taxonomy" id="147266"/>
    <lineage>
        <taxon>Bacteria</taxon>
        <taxon>Pseudomonadati</taxon>
        <taxon>Pseudomonadota</taxon>
        <taxon>Alphaproteobacteria</taxon>
        <taxon>Hyphomicrobiales</taxon>
        <taxon>Rhizobiaceae</taxon>
        <taxon>Rhizobium/Agrobacterium group</taxon>
        <taxon>Agrobacterium</taxon>
    </lineage>
</organism>
<proteinExistence type="predicted"/>
<protein>
    <submittedName>
        <fullName evidence="2">Uncharacterized protein</fullName>
    </submittedName>
</protein>
<reference evidence="2" key="1">
    <citation type="journal article" date="2020" name="mSystems">
        <title>Genome- and Community-Level Interaction Insights into Carbon Utilization and Element Cycling Functions of Hydrothermarchaeota in Hydrothermal Sediment.</title>
        <authorList>
            <person name="Zhou Z."/>
            <person name="Liu Y."/>
            <person name="Xu W."/>
            <person name="Pan J."/>
            <person name="Luo Z.H."/>
            <person name="Li M."/>
        </authorList>
    </citation>
    <scope>NUCLEOTIDE SEQUENCE [LARGE SCALE GENOMIC DNA]</scope>
    <source>
        <strain evidence="2">SpSt-243</strain>
    </source>
</reference>
<evidence type="ECO:0000256" key="1">
    <source>
        <dbReference type="SAM" id="MobiDB-lite"/>
    </source>
</evidence>
<evidence type="ECO:0000313" key="2">
    <source>
        <dbReference type="EMBL" id="HEB44667.1"/>
    </source>
</evidence>
<dbReference type="EMBL" id="DSKI01000693">
    <property type="protein sequence ID" value="HEB44667.1"/>
    <property type="molecule type" value="Genomic_DNA"/>
</dbReference>
<gene>
    <name evidence="2" type="ORF">ENP70_13450</name>
</gene>
<dbReference type="AlphaFoldDB" id="A0A7C1TA96"/>
<sequence>MTQSPHNPTEDLLSRLGEALAGTHGRERSLDAVRLLVQLEIQDWQMDSGSDASVAGAARSEQPLIGHRIRLSSDCP</sequence>
<name>A0A7C1TA96_9HYPH</name>
<accession>A0A7C1TA96</accession>